<feature type="transmembrane region" description="Helical" evidence="1">
    <location>
        <begin position="267"/>
        <end position="286"/>
    </location>
</feature>
<gene>
    <name evidence="3" type="ORF">SBA5_320020</name>
</gene>
<feature type="transmembrane region" description="Helical" evidence="1">
    <location>
        <begin position="73"/>
        <end position="92"/>
    </location>
</feature>
<accession>A0A2N9LEG4</accession>
<keyword evidence="1" id="KW-1133">Transmembrane helix</keyword>
<feature type="transmembrane region" description="Helical" evidence="1">
    <location>
        <begin position="331"/>
        <end position="349"/>
    </location>
</feature>
<dbReference type="Proteomes" id="UP000239735">
    <property type="component" value="Unassembled WGS sequence"/>
</dbReference>
<feature type="transmembrane region" description="Helical" evidence="1">
    <location>
        <begin position="240"/>
        <end position="260"/>
    </location>
</feature>
<evidence type="ECO:0000256" key="1">
    <source>
        <dbReference type="SAM" id="Phobius"/>
    </source>
</evidence>
<feature type="transmembrane region" description="Helical" evidence="1">
    <location>
        <begin position="154"/>
        <end position="170"/>
    </location>
</feature>
<feature type="domain" description="DUF2157" evidence="2">
    <location>
        <begin position="10"/>
        <end position="149"/>
    </location>
</feature>
<organism evidence="3 4">
    <name type="scientific">Candidatus Sulfuritelmatomonas gaucii</name>
    <dbReference type="NCBI Taxonomy" id="2043161"/>
    <lineage>
        <taxon>Bacteria</taxon>
        <taxon>Pseudomonadati</taxon>
        <taxon>Acidobacteriota</taxon>
        <taxon>Terriglobia</taxon>
        <taxon>Terriglobales</taxon>
        <taxon>Acidobacteriaceae</taxon>
        <taxon>Candidatus Sulfuritelmatomonas</taxon>
    </lineage>
</organism>
<feature type="transmembrane region" description="Helical" evidence="1">
    <location>
        <begin position="207"/>
        <end position="228"/>
    </location>
</feature>
<evidence type="ECO:0000259" key="2">
    <source>
        <dbReference type="Pfam" id="PF09925"/>
    </source>
</evidence>
<protein>
    <recommendedName>
        <fullName evidence="2">DUF2157 domain-containing protein</fullName>
    </recommendedName>
</protein>
<dbReference type="AlphaFoldDB" id="A0A2N9LEG4"/>
<reference evidence="4" key="1">
    <citation type="submission" date="2018-02" db="EMBL/GenBank/DDBJ databases">
        <authorList>
            <person name="Hausmann B."/>
        </authorList>
    </citation>
    <scope>NUCLEOTIDE SEQUENCE [LARGE SCALE GENOMIC DNA]</scope>
    <source>
        <strain evidence="4">Peat soil MAG SbA5</strain>
    </source>
</reference>
<feature type="transmembrane region" description="Helical" evidence="1">
    <location>
        <begin position="355"/>
        <end position="375"/>
    </location>
</feature>
<feature type="transmembrane region" description="Helical" evidence="1">
    <location>
        <begin position="104"/>
        <end position="123"/>
    </location>
</feature>
<proteinExistence type="predicted"/>
<name>A0A2N9LEG4_9BACT</name>
<feature type="transmembrane region" description="Helical" evidence="1">
    <location>
        <begin position="306"/>
        <end position="324"/>
    </location>
</feature>
<evidence type="ECO:0000313" key="3">
    <source>
        <dbReference type="EMBL" id="SPE21648.1"/>
    </source>
</evidence>
<keyword evidence="1" id="KW-0472">Membrane</keyword>
<dbReference type="EMBL" id="OKRB01000089">
    <property type="protein sequence ID" value="SPE21648.1"/>
    <property type="molecule type" value="Genomic_DNA"/>
</dbReference>
<feature type="transmembrane region" description="Helical" evidence="1">
    <location>
        <begin position="182"/>
        <end position="200"/>
    </location>
</feature>
<feature type="transmembrane region" description="Helical" evidence="1">
    <location>
        <begin position="129"/>
        <end position="147"/>
    </location>
</feature>
<dbReference type="Pfam" id="PF09925">
    <property type="entry name" value="DUF2157"/>
    <property type="match status" value="1"/>
</dbReference>
<dbReference type="InterPro" id="IPR018677">
    <property type="entry name" value="DUF2157"/>
</dbReference>
<keyword evidence="1" id="KW-0812">Transmembrane</keyword>
<dbReference type="OrthoDB" id="103890at2"/>
<feature type="transmembrane region" description="Helical" evidence="1">
    <location>
        <begin position="45"/>
        <end position="67"/>
    </location>
</feature>
<sequence>MADTETLLKRWQAAGVLDEETAARIRTYETKTAGETPAGLKWQGVTALILGAILLACGVVLFVSAHWDQMGPGARFVLVLAMVAVFHIGGGLTRANFGGMSSALHAVGTVATGAAIALVGQIFNIQEHWPAAVLLWAVAGLFGWMLLRDQAQQTLALLLVPAWIFCELGYRMEGYIGDDIYMGRLFLVWAVLYITFFLDSRRKAVQGILFGVSVIGAVTGIVLMLSGWTSWSSQQSLIPFGTRVWAWMAIAALPLIVSAFHGHKGLIPIAAAIGFVIALPWCYRTWTESYLVNGVKSTYARSEPNVLAHVLVAAFAVLLCWWGVRLVSRALVNLGIAGFAGTVAWFYFSNVMSKLNRSLGLIGLGVLFLAGGWALERMRRRILAQMAPAKAPPQPTAPELNGGAL</sequence>
<evidence type="ECO:0000313" key="4">
    <source>
        <dbReference type="Proteomes" id="UP000239735"/>
    </source>
</evidence>